<dbReference type="SUPFAM" id="SSF57959">
    <property type="entry name" value="Leucine zipper domain"/>
    <property type="match status" value="1"/>
</dbReference>
<feature type="region of interest" description="Disordered" evidence="2">
    <location>
        <begin position="170"/>
        <end position="271"/>
    </location>
</feature>
<dbReference type="Proteomes" id="UP000223968">
    <property type="component" value="Unassembled WGS sequence"/>
</dbReference>
<keyword evidence="4" id="KW-1185">Reference proteome</keyword>
<dbReference type="OrthoDB" id="4161589at2759"/>
<dbReference type="PANTHER" id="PTHR37012">
    <property type="entry name" value="B-ZIP TRANSCRIPTION FACTOR (EUROFUNG)-RELATED"/>
    <property type="match status" value="1"/>
</dbReference>
<dbReference type="InterPro" id="IPR046347">
    <property type="entry name" value="bZIP_sf"/>
</dbReference>
<protein>
    <recommendedName>
        <fullName evidence="5">BZIP domain-containing protein</fullName>
    </recommendedName>
</protein>
<evidence type="ECO:0000313" key="4">
    <source>
        <dbReference type="Proteomes" id="UP000223968"/>
    </source>
</evidence>
<reference evidence="3 4" key="1">
    <citation type="submission" date="2017-10" db="EMBL/GenBank/DDBJ databases">
        <title>Comparative genomics in systemic dimorphic fungi from Ajellomycetaceae.</title>
        <authorList>
            <person name="Munoz J.F."/>
            <person name="Mcewen J.G."/>
            <person name="Clay O.K."/>
            <person name="Cuomo C.A."/>
        </authorList>
    </citation>
    <scope>NUCLEOTIDE SEQUENCE [LARGE SCALE GENOMIC DNA]</scope>
    <source>
        <strain evidence="3 4">UAMH5409</strain>
    </source>
</reference>
<dbReference type="GO" id="GO:0003700">
    <property type="term" value="F:DNA-binding transcription factor activity"/>
    <property type="evidence" value="ECO:0007669"/>
    <property type="project" value="InterPro"/>
</dbReference>
<feature type="compositionally biased region" description="Polar residues" evidence="2">
    <location>
        <begin position="28"/>
        <end position="38"/>
    </location>
</feature>
<sequence length="572" mass="63427">MTGHARHHEPNHASPADSTYSDLMAPTHSLTPAPSETKGSPMLPESNSVAGRKRKAVTAGSSRGVAHLTPEQLAKKRANDREAQRAIRKRTKSQIESLEQRVRELTSQQPYQDLQAALSQKRAVEKENEVIRRMLASVVAMIQPVVNGEAPPSVASTVRNSCTELPNCVGSDRRSWSSQSHAAPPSPASHSEPSVPHPSAPAAAHPEPPLRTTAAGLDPNTGHGVAPGGSPRSLEPPSPANTGSPGYALRQNWHGGPVPPAQTDPRYPTSNNFETQRQSLAHGLDFSGPGERLRFECILDSPPGIPKISELRRNSSSPSLNVPMRYRHAHPSQNNLFDPCMAPHMVPVRNVERTCIIDGILLDFLHTRQREAADGTATHVLVGPPYPSVSSLLNPAKSAYSHPLSKVFTDILGTFPGINKLPEQVAVLYVMFLLMRWQIYPTQQNYDRLPEWLTPRTSQIMIPHPAWMDYLPWPRMRDRMVSSYQDYQFENWFIPYTTTLSINWPYEPSDTLLTASDSEELIINPVFERHLRNLNNWSLGPDFARAYPQLVDTTRIVPALKDQHPSANNRVD</sequence>
<accession>A0A2B7XZY6</accession>
<name>A0A2B7XZY6_9EURO</name>
<keyword evidence="1" id="KW-0175">Coiled coil</keyword>
<proteinExistence type="predicted"/>
<dbReference type="EMBL" id="PDNB01000033">
    <property type="protein sequence ID" value="PGH14590.1"/>
    <property type="molecule type" value="Genomic_DNA"/>
</dbReference>
<evidence type="ECO:0000313" key="3">
    <source>
        <dbReference type="EMBL" id="PGH14590.1"/>
    </source>
</evidence>
<evidence type="ECO:0000256" key="1">
    <source>
        <dbReference type="SAM" id="Coils"/>
    </source>
</evidence>
<comment type="caution">
    <text evidence="3">The sequence shown here is derived from an EMBL/GenBank/DDBJ whole genome shotgun (WGS) entry which is preliminary data.</text>
</comment>
<feature type="coiled-coil region" evidence="1">
    <location>
        <begin position="81"/>
        <end position="108"/>
    </location>
</feature>
<dbReference type="Pfam" id="PF11905">
    <property type="entry name" value="DUF3425"/>
    <property type="match status" value="1"/>
</dbReference>
<evidence type="ECO:0000256" key="2">
    <source>
        <dbReference type="SAM" id="MobiDB-lite"/>
    </source>
</evidence>
<gene>
    <name evidence="3" type="ORF">AJ79_02925</name>
</gene>
<dbReference type="PANTHER" id="PTHR37012:SF2">
    <property type="entry name" value="BZIP DOMAIN-CONTAINING PROTEIN-RELATED"/>
    <property type="match status" value="1"/>
</dbReference>
<dbReference type="CDD" id="cd14688">
    <property type="entry name" value="bZIP_YAP"/>
    <property type="match status" value="1"/>
</dbReference>
<evidence type="ECO:0008006" key="5">
    <source>
        <dbReference type="Google" id="ProtNLM"/>
    </source>
</evidence>
<feature type="compositionally biased region" description="Low complexity" evidence="2">
    <location>
        <begin position="177"/>
        <end position="194"/>
    </location>
</feature>
<dbReference type="Gene3D" id="1.20.5.170">
    <property type="match status" value="1"/>
</dbReference>
<feature type="region of interest" description="Disordered" evidence="2">
    <location>
        <begin position="1"/>
        <end position="68"/>
    </location>
</feature>
<organism evidence="3 4">
    <name type="scientific">Helicocarpus griseus UAMH5409</name>
    <dbReference type="NCBI Taxonomy" id="1447875"/>
    <lineage>
        <taxon>Eukaryota</taxon>
        <taxon>Fungi</taxon>
        <taxon>Dikarya</taxon>
        <taxon>Ascomycota</taxon>
        <taxon>Pezizomycotina</taxon>
        <taxon>Eurotiomycetes</taxon>
        <taxon>Eurotiomycetidae</taxon>
        <taxon>Onygenales</taxon>
        <taxon>Ajellomycetaceae</taxon>
        <taxon>Helicocarpus</taxon>
    </lineage>
</organism>
<dbReference type="InterPro" id="IPR021833">
    <property type="entry name" value="DUF3425"/>
</dbReference>
<dbReference type="AlphaFoldDB" id="A0A2B7XZY6"/>